<dbReference type="InterPro" id="IPR013022">
    <property type="entry name" value="Xyl_isomerase-like_TIM-brl"/>
</dbReference>
<dbReference type="GO" id="GO:0016853">
    <property type="term" value="F:isomerase activity"/>
    <property type="evidence" value="ECO:0007669"/>
    <property type="project" value="UniProtKB-KW"/>
</dbReference>
<feature type="domain" description="Xylose isomerase-like TIM barrel" evidence="2">
    <location>
        <begin position="51"/>
        <end position="289"/>
    </location>
</feature>
<proteinExistence type="predicted"/>
<dbReference type="Pfam" id="PF01261">
    <property type="entry name" value="AP_endonuc_2"/>
    <property type="match status" value="1"/>
</dbReference>
<protein>
    <recommendedName>
        <fullName evidence="2">Xylose isomerase-like TIM barrel domain-containing protein</fullName>
    </recommendedName>
</protein>
<dbReference type="EMBL" id="UOEP01000014">
    <property type="protein sequence ID" value="VAW12951.1"/>
    <property type="molecule type" value="Genomic_DNA"/>
</dbReference>
<sequence>MDWVKQLANIKRIVVLTGLVLLSGLAIGQNTKKGFLSDIGVCTRFSNAGILSDNGYTYVEEGVRNFLIPSKSEEEFNKILAQAKESPLPVKACNSFLPGSLKSVGAEASHPEILKFAETAFRRAQIAGVKVIVFGSGRSRDIPDGFPREEAREQFITLCSEMAPIAAKYDVVIVLEPLNSKECNFINTVTEGGEIVNEVNHPNFRLMADIYHMAMEGEGPGSILEYGHLIKHIHIAEKEGRAAPGTHGDDFRPYFEALKKVGYQGRISVECRWDDFNSQVGTAIEAIKKQIQLIK</sequence>
<dbReference type="InterPro" id="IPR036237">
    <property type="entry name" value="Xyl_isomerase-like_sf"/>
</dbReference>
<reference evidence="3" key="1">
    <citation type="submission" date="2018-06" db="EMBL/GenBank/DDBJ databases">
        <authorList>
            <person name="Zhirakovskaya E."/>
        </authorList>
    </citation>
    <scope>NUCLEOTIDE SEQUENCE</scope>
</reference>
<evidence type="ECO:0000313" key="3">
    <source>
        <dbReference type="EMBL" id="VAW12951.1"/>
    </source>
</evidence>
<dbReference type="SUPFAM" id="SSF51658">
    <property type="entry name" value="Xylose isomerase-like"/>
    <property type="match status" value="1"/>
</dbReference>
<name>A0A3B0T2I8_9ZZZZ</name>
<keyword evidence="1" id="KW-0413">Isomerase</keyword>
<dbReference type="PANTHER" id="PTHR43489:SF7">
    <property type="entry name" value="3-DEHYDRO-D-GULOSIDE 4-EPIMERASE-RELATED"/>
    <property type="match status" value="1"/>
</dbReference>
<accession>A0A3B0T2I8</accession>
<dbReference type="PANTHER" id="PTHR43489">
    <property type="entry name" value="ISOMERASE"/>
    <property type="match status" value="1"/>
</dbReference>
<dbReference type="Gene3D" id="3.20.20.150">
    <property type="entry name" value="Divalent-metal-dependent TIM barrel enzymes"/>
    <property type="match status" value="1"/>
</dbReference>
<dbReference type="InterPro" id="IPR050417">
    <property type="entry name" value="Sugar_Epim/Isomerase"/>
</dbReference>
<gene>
    <name evidence="3" type="ORF">MNBD_BACTEROID01-942</name>
</gene>
<evidence type="ECO:0000259" key="2">
    <source>
        <dbReference type="Pfam" id="PF01261"/>
    </source>
</evidence>
<dbReference type="AlphaFoldDB" id="A0A3B0T2I8"/>
<evidence type="ECO:0000256" key="1">
    <source>
        <dbReference type="ARBA" id="ARBA00023235"/>
    </source>
</evidence>
<organism evidence="3">
    <name type="scientific">hydrothermal vent metagenome</name>
    <dbReference type="NCBI Taxonomy" id="652676"/>
    <lineage>
        <taxon>unclassified sequences</taxon>
        <taxon>metagenomes</taxon>
        <taxon>ecological metagenomes</taxon>
    </lineage>
</organism>